<evidence type="ECO:0000313" key="4">
    <source>
        <dbReference type="EMBL" id="EDQ86948.1"/>
    </source>
</evidence>
<evidence type="ECO:0000313" key="5">
    <source>
        <dbReference type="Proteomes" id="UP000001357"/>
    </source>
</evidence>
<accession>A9V689</accession>
<dbReference type="GO" id="GO:0008270">
    <property type="term" value="F:zinc ion binding"/>
    <property type="evidence" value="ECO:0007669"/>
    <property type="project" value="UniProtKB-KW"/>
</dbReference>
<dbReference type="InterPro" id="IPR007527">
    <property type="entry name" value="Znf_SWIM"/>
</dbReference>
<dbReference type="KEGG" id="mbr:MONBRDRAFT_38199"/>
<feature type="domain" description="SWIM-type" evidence="3">
    <location>
        <begin position="651"/>
        <end position="693"/>
    </location>
</feature>
<dbReference type="SMART" id="SM00355">
    <property type="entry name" value="ZnF_C2H2"/>
    <property type="match status" value="3"/>
</dbReference>
<reference evidence="4 5" key="1">
    <citation type="journal article" date="2008" name="Nature">
        <title>The genome of the choanoflagellate Monosiga brevicollis and the origin of metazoans.</title>
        <authorList>
            <consortium name="JGI Sequencing"/>
            <person name="King N."/>
            <person name="Westbrook M.J."/>
            <person name="Young S.L."/>
            <person name="Kuo A."/>
            <person name="Abedin M."/>
            <person name="Chapman J."/>
            <person name="Fairclough S."/>
            <person name="Hellsten U."/>
            <person name="Isogai Y."/>
            <person name="Letunic I."/>
            <person name="Marr M."/>
            <person name="Pincus D."/>
            <person name="Putnam N."/>
            <person name="Rokas A."/>
            <person name="Wright K.J."/>
            <person name="Zuzow R."/>
            <person name="Dirks W."/>
            <person name="Good M."/>
            <person name="Goodstein D."/>
            <person name="Lemons D."/>
            <person name="Li W."/>
            <person name="Lyons J.B."/>
            <person name="Morris A."/>
            <person name="Nichols S."/>
            <person name="Richter D.J."/>
            <person name="Salamov A."/>
            <person name="Bork P."/>
            <person name="Lim W.A."/>
            <person name="Manning G."/>
            <person name="Miller W.T."/>
            <person name="McGinnis W."/>
            <person name="Shapiro H."/>
            <person name="Tjian R."/>
            <person name="Grigoriev I.V."/>
            <person name="Rokhsar D."/>
        </authorList>
    </citation>
    <scope>NUCLEOTIDE SEQUENCE [LARGE SCALE GENOMIC DNA]</scope>
    <source>
        <strain evidence="5">MX1 / ATCC 50154</strain>
    </source>
</reference>
<keyword evidence="5" id="KW-1185">Reference proteome</keyword>
<dbReference type="InterPro" id="IPR013087">
    <property type="entry name" value="Znf_C2H2_type"/>
</dbReference>
<dbReference type="RefSeq" id="XP_001748187.1">
    <property type="nucleotide sequence ID" value="XM_001748135.1"/>
</dbReference>
<protein>
    <recommendedName>
        <fullName evidence="3">SWIM-type domain-containing protein</fullName>
    </recommendedName>
</protein>
<keyword evidence="1" id="KW-0479">Metal-binding</keyword>
<dbReference type="PROSITE" id="PS50966">
    <property type="entry name" value="ZF_SWIM"/>
    <property type="match status" value="1"/>
</dbReference>
<dbReference type="GeneID" id="5893414"/>
<organism evidence="4 5">
    <name type="scientific">Monosiga brevicollis</name>
    <name type="common">Choanoflagellate</name>
    <dbReference type="NCBI Taxonomy" id="81824"/>
    <lineage>
        <taxon>Eukaryota</taxon>
        <taxon>Choanoflagellata</taxon>
        <taxon>Craspedida</taxon>
        <taxon>Salpingoecidae</taxon>
        <taxon>Monosiga</taxon>
    </lineage>
</organism>
<dbReference type="Proteomes" id="UP000001357">
    <property type="component" value="Unassembled WGS sequence"/>
</dbReference>
<dbReference type="Gene3D" id="3.30.160.60">
    <property type="entry name" value="Classic Zinc Finger"/>
    <property type="match status" value="1"/>
</dbReference>
<keyword evidence="1" id="KW-0862">Zinc</keyword>
<proteinExistence type="predicted"/>
<name>A9V689_MONBE</name>
<evidence type="ECO:0000259" key="3">
    <source>
        <dbReference type="PROSITE" id="PS50966"/>
    </source>
</evidence>
<gene>
    <name evidence="4" type="ORF">MONBRDRAFT_38199</name>
</gene>
<evidence type="ECO:0000256" key="2">
    <source>
        <dbReference type="SAM" id="MobiDB-lite"/>
    </source>
</evidence>
<sequence>MSNHPVCALCDQQQAKPHQHAEAHHPDVSLDVLFPTFMWTRCPAPECNFVAHEQDVYRFEKHCVSAHPLEALVIFRGLRPAAVQCDCGRLFATKSGLRRHVRDHHCGSGLKTAEKSEKCDEPDCSFVSVSEAGLKRHKQKKHGASNMTKGVICQRLGNGSNCIFDPQQCERRFHTREKWLQHAIEDHKAPFELKQLSFLDEAAFDAWNHALHQERGLRYDLHGTLYNCSYNRSSSALKSVRVRNQDAINLDLTPEMLDKAAGDRCYSFFRKHELPSGGIEARKMSPPLLLSSSLCAAAWHFLSHDLPCRLARLTGHAVCTSFQTRAGIRAWATIDEIRQLSRLGVSPARGIRKIQSTKDHYARDAFVDLKDFANHGVNDEETRLHENDDLSMQLNVNLNRSLPDDERFILDPETGRGLPVAHALASSVNTATTAIFLEAVWRHSTLVPAPAVVLTDMDNALIAGCFDAFCTRLQVPRAPKSRWCIFHVYRAWFGRVSGIAGDAHNYNADEMRAGLKALARARTPEAYHSKLAELRSRFEHATIPASTSRLGGSHTRQSFWRYFDTYFDSYKNLHPSHTSCRMDTTLGKLREAADLYASEIRAQIYKEKLTRYDKLIISCVKKGKTFPREHITKMDHCMFRVLSASMPGEYYNVQESVTGTWTCQCDWFDAYRRAPAVAARTCKHIEAVRFHVFRIDNTLRSGCSFGADIEARLEPYNYTCRARHTISEAERRQRAIPKSDWPAATALGAKASTSALSHSQNANHESSHEPSPKKQKVMRHGFETFVDPHNPSALTTGSAVTFAAATFTPPSLTQTSSETTATEHNIKTTEPQRLQLSRRIKRTSQFVQQLNGAVSKENDAVQDSTPMPARLLVPVVSDKATGNDETG</sequence>
<dbReference type="InterPro" id="IPR052797">
    <property type="entry name" value="RegFact_GeneExpr_CellDeath"/>
</dbReference>
<keyword evidence="1" id="KW-0863">Zinc-finger</keyword>
<dbReference type="AlphaFoldDB" id="A9V689"/>
<feature type="compositionally biased region" description="Polar residues" evidence="2">
    <location>
        <begin position="752"/>
        <end position="764"/>
    </location>
</feature>
<feature type="compositionally biased region" description="Polar residues" evidence="2">
    <location>
        <begin position="814"/>
        <end position="832"/>
    </location>
</feature>
<feature type="region of interest" description="Disordered" evidence="2">
    <location>
        <begin position="853"/>
        <end position="887"/>
    </location>
</feature>
<feature type="region of interest" description="Disordered" evidence="2">
    <location>
        <begin position="752"/>
        <end position="776"/>
    </location>
</feature>
<dbReference type="PANTHER" id="PTHR33936:SF24">
    <property type="entry name" value="C2H2-TYPE DOMAIN-CONTAINING PROTEIN"/>
    <property type="match status" value="1"/>
</dbReference>
<dbReference type="EMBL" id="CH991562">
    <property type="protein sequence ID" value="EDQ86948.1"/>
    <property type="molecule type" value="Genomic_DNA"/>
</dbReference>
<dbReference type="PANTHER" id="PTHR33936">
    <property type="entry name" value="PROTEIN CBG17840"/>
    <property type="match status" value="1"/>
</dbReference>
<feature type="region of interest" description="Disordered" evidence="2">
    <location>
        <begin position="811"/>
        <end position="832"/>
    </location>
</feature>
<evidence type="ECO:0000256" key="1">
    <source>
        <dbReference type="PROSITE-ProRule" id="PRU00325"/>
    </source>
</evidence>
<dbReference type="InParanoid" id="A9V689"/>